<dbReference type="Pfam" id="PF06866">
    <property type="entry name" value="DUF1256"/>
    <property type="match status" value="1"/>
</dbReference>
<name>A0A0D1AEV4_CLOBO</name>
<dbReference type="HOGENOM" id="CLU_104063_1_0_9"/>
<dbReference type="Proteomes" id="UP000032250">
    <property type="component" value="Unassembled WGS sequence"/>
</dbReference>
<dbReference type="InterPro" id="IPR009665">
    <property type="entry name" value="YyaC"/>
</dbReference>
<organism evidence="1 2">
    <name type="scientific">Clostridium botulinum B2 450</name>
    <dbReference type="NCBI Taxonomy" id="1379739"/>
    <lineage>
        <taxon>Bacteria</taxon>
        <taxon>Bacillati</taxon>
        <taxon>Bacillota</taxon>
        <taxon>Clostridia</taxon>
        <taxon>Eubacteriales</taxon>
        <taxon>Clostridiaceae</taxon>
        <taxon>Clostridium</taxon>
    </lineage>
</organism>
<accession>A0A0D1AEV4</accession>
<dbReference type="SUPFAM" id="SSF53163">
    <property type="entry name" value="HybD-like"/>
    <property type="match status" value="1"/>
</dbReference>
<sequence>MIIPHSNSKKYNIIKLSNEILKYIKYEENIVFICIGTDRSTGDSLGPLVGTFLTKANCCYPVYGTLKNPVHANNLKETISVINSKYKNPYLIAIDACLGNENNIGNIEIKNKPLTPGSALNKNLPSVGDISITGIVNSSGNGIEFIMLQNTRLYEVYIMSEIISKGIIKATKKKVKQEYKTMKTIQYISQIE</sequence>
<evidence type="ECO:0000313" key="2">
    <source>
        <dbReference type="Proteomes" id="UP000032250"/>
    </source>
</evidence>
<dbReference type="InterPro" id="IPR023430">
    <property type="entry name" value="Pept_HybD-like_dom_sf"/>
</dbReference>
<dbReference type="NCBIfam" id="TIGR02841">
    <property type="entry name" value="spore_YyaC"/>
    <property type="match status" value="1"/>
</dbReference>
<keyword evidence="1" id="KW-0614">Plasmid</keyword>
<protein>
    <submittedName>
        <fullName evidence="1">Sporulation protein</fullName>
    </submittedName>
</protein>
<reference evidence="1 2" key="1">
    <citation type="submission" date="2014-06" db="EMBL/GenBank/DDBJ databases">
        <title>Genome characterization of distinct group I Clostridium botulinum lineages.</title>
        <authorList>
            <person name="Giordani F."/>
            <person name="Anselmo A."/>
            <person name="Fillo S."/>
            <person name="Palozzi A.M."/>
            <person name="Fortunato A."/>
            <person name="Gentile B."/>
            <person name="Ciammaruconi A."/>
            <person name="Anniballi F."/>
            <person name="De Medici D."/>
            <person name="Lista F."/>
        </authorList>
    </citation>
    <scope>NUCLEOTIDE SEQUENCE [LARGE SCALE GENOMIC DNA]</scope>
    <source>
        <strain evidence="1 2">B2 450</strain>
        <plasmid evidence="1">p_B2_450</plasmid>
    </source>
</reference>
<geneLocation type="plasmid" evidence="1">
    <name>p_B2_450</name>
</geneLocation>
<gene>
    <name evidence="1" type="ORF">N495_20165</name>
</gene>
<comment type="caution">
    <text evidence="1">The sequence shown here is derived from an EMBL/GenBank/DDBJ whole genome shotgun (WGS) entry which is preliminary data.</text>
</comment>
<evidence type="ECO:0000313" key="1">
    <source>
        <dbReference type="EMBL" id="KIS21709.1"/>
    </source>
</evidence>
<dbReference type="OrthoDB" id="9815953at2"/>
<dbReference type="PATRIC" id="fig|1379739.3.peg.229"/>
<dbReference type="AlphaFoldDB" id="A0A0D1AEV4"/>
<dbReference type="RefSeq" id="WP_052500411.1">
    <property type="nucleotide sequence ID" value="NZ_JXSU01000010.1"/>
</dbReference>
<proteinExistence type="predicted"/>
<dbReference type="EMBL" id="JXSU01000010">
    <property type="protein sequence ID" value="KIS21709.1"/>
    <property type="molecule type" value="Genomic_DNA"/>
</dbReference>